<keyword evidence="3" id="KW-1185">Reference proteome</keyword>
<dbReference type="Pfam" id="PF13176">
    <property type="entry name" value="TPR_7"/>
    <property type="match status" value="1"/>
</dbReference>
<dbReference type="Gene3D" id="1.25.40.10">
    <property type="entry name" value="Tetratricopeptide repeat domain"/>
    <property type="match status" value="5"/>
</dbReference>
<keyword evidence="1" id="KW-0802">TPR repeat</keyword>
<dbReference type="PANTHER" id="PTHR10098">
    <property type="entry name" value="RAPSYN-RELATED"/>
    <property type="match status" value="1"/>
</dbReference>
<evidence type="ECO:0000313" key="3">
    <source>
        <dbReference type="Proteomes" id="UP000276776"/>
    </source>
</evidence>
<dbReference type="InterPro" id="IPR011990">
    <property type="entry name" value="TPR-like_helical_dom_sf"/>
</dbReference>
<accession>A0A0N5CQ00</accession>
<organism evidence="4">
    <name type="scientific">Thelazia callipaeda</name>
    <name type="common">Oriental eyeworm</name>
    <name type="synonym">Parasitic nematode</name>
    <dbReference type="NCBI Taxonomy" id="103827"/>
    <lineage>
        <taxon>Eukaryota</taxon>
        <taxon>Metazoa</taxon>
        <taxon>Ecdysozoa</taxon>
        <taxon>Nematoda</taxon>
        <taxon>Chromadorea</taxon>
        <taxon>Rhabditida</taxon>
        <taxon>Spirurina</taxon>
        <taxon>Spiruromorpha</taxon>
        <taxon>Thelazioidea</taxon>
        <taxon>Thelaziidae</taxon>
        <taxon>Thelazia</taxon>
    </lineage>
</organism>
<dbReference type="PROSITE" id="PS50005">
    <property type="entry name" value="TPR"/>
    <property type="match status" value="1"/>
</dbReference>
<protein>
    <submittedName>
        <fullName evidence="4">TPR_REGION domain-containing protein</fullName>
    </submittedName>
</protein>
<dbReference type="Pfam" id="PF13181">
    <property type="entry name" value="TPR_8"/>
    <property type="match status" value="1"/>
</dbReference>
<dbReference type="OMA" id="ALEWHLK"/>
<dbReference type="OrthoDB" id="626167at2759"/>
<dbReference type="PANTHER" id="PTHR10098:SF108">
    <property type="entry name" value="TETRATRICOPEPTIDE REPEAT PROTEIN 28"/>
    <property type="match status" value="1"/>
</dbReference>
<evidence type="ECO:0000256" key="1">
    <source>
        <dbReference type="PROSITE-ProRule" id="PRU00339"/>
    </source>
</evidence>
<reference evidence="2 3" key="2">
    <citation type="submission" date="2018-11" db="EMBL/GenBank/DDBJ databases">
        <authorList>
            <consortium name="Pathogen Informatics"/>
        </authorList>
    </citation>
    <scope>NUCLEOTIDE SEQUENCE [LARGE SCALE GENOMIC DNA]</scope>
</reference>
<evidence type="ECO:0000313" key="4">
    <source>
        <dbReference type="WBParaSite" id="TCLT_0000230001-mRNA-1"/>
    </source>
</evidence>
<dbReference type="WBParaSite" id="TCLT_0000230001-mRNA-1">
    <property type="protein sequence ID" value="TCLT_0000230001-mRNA-1"/>
    <property type="gene ID" value="TCLT_0000230001"/>
</dbReference>
<dbReference type="EMBL" id="UYYF01000442">
    <property type="protein sequence ID" value="VDM98187.1"/>
    <property type="molecule type" value="Genomic_DNA"/>
</dbReference>
<evidence type="ECO:0000313" key="2">
    <source>
        <dbReference type="EMBL" id="VDM98187.1"/>
    </source>
</evidence>
<dbReference type="SUPFAM" id="SSF48452">
    <property type="entry name" value="TPR-like"/>
    <property type="match status" value="4"/>
</dbReference>
<dbReference type="AlphaFoldDB" id="A0A0N5CQ00"/>
<reference evidence="4" key="1">
    <citation type="submission" date="2017-02" db="UniProtKB">
        <authorList>
            <consortium name="WormBaseParasite"/>
        </authorList>
    </citation>
    <scope>IDENTIFICATION</scope>
</reference>
<dbReference type="SMART" id="SM00028">
    <property type="entry name" value="TPR"/>
    <property type="match status" value="13"/>
</dbReference>
<gene>
    <name evidence="2" type="ORF">TCLT_LOCUS2301</name>
</gene>
<dbReference type="STRING" id="103827.A0A0N5CQ00"/>
<name>A0A0N5CQ00_THECL</name>
<dbReference type="InterPro" id="IPR019734">
    <property type="entry name" value="TPR_rpt"/>
</dbReference>
<feature type="repeat" description="TPR" evidence="1">
    <location>
        <begin position="649"/>
        <end position="682"/>
    </location>
</feature>
<dbReference type="Proteomes" id="UP000276776">
    <property type="component" value="Unassembled WGS sequence"/>
</dbReference>
<sequence length="1048" mass="120841">MLREKPFAVLEAAKQAFLNSNPEEALELYNKAIDLIYPENHILYSNRSAIFLRLKRFDESLRDAEKSLAIDPNWPKGYLRKGDALRGIREFDEAIFAYCQGLAIENENEIIMALKDILRFISFKDDLLFLLNKMESELKFDAFLVISMIGQEYLTSGAVSQAIKFLHLALRIEKTENTQLDLKLSVVAALSSAYYQQRDFSKAIEYLQMQLEISTKLGKLDTQFAIHGSIVDAALSNNQSSLAVTHLERQIEIQRGKKSDRLQLNLTDLYIQLGKYKLAAQIIASLDTFTFQSIIRIVKLALAKEDNEAAVFYCNKLLEVSNSTDEKALATAFKCKCLIHNGKIVTALNIIRCSMATNLRCNKPSVQIVGQYYGLLSECYLATGQYCLAWKWAKKELKVATKIKSLKLEADALWNLSNIYASINDFANSIILCKKYCSMIFVEGIDVRLKGFRRLAELYRKSGASDQAEIALLDELKLAERVASPAVLIDAHIDLYYFYDSIHEKVKAEKHWEEAKKIFEEEAVEEREGQIIEISGDRYFHNDLFEEAIEAYNQCLMLFQEDNNLSKEAKLCSKLGTSHWRLYHADEALAYYHQSLTVYQQISDLESMIKLYSEMANIHFKKGNMEICHSCLRCYLTLADLLSKSDSCLDALISIGRTLLHRERYREAKKIFIKALSLTSERCHRRQRGLIFGYIAESYLGMGQHSKASLNFCKQIAFFDDIDDMEGKCEMLRHLIEEKQLIKDAEWAMQLCRNRLDLSQTGSIDLQVQVLKESAEVAVNLENSREACKFLEKAVILSITNRYGNISELLLQLKKYYRRCNARKRAVKIFRECLNVVGINSEERMTLLLELAKLELEEGLIQDTLNHINNLKEESLDKSTKVICEHLFACAYYATKNYKDALYHMQNFENFYRNLTSVKIDKDKVALELALIEWHCHASDYAIEKMQDITKKTDLPIIYQILDESCLYDLLTYEKLSKIAAVHWMMTRGDFSTAKHLFHSHDSNYCNYIDYSMDKALFLWKESKFKVLPVASVAKFSFQYRIQIRSLI</sequence>
<dbReference type="Pfam" id="PF13374">
    <property type="entry name" value="TPR_10"/>
    <property type="match status" value="1"/>
</dbReference>
<proteinExistence type="predicted"/>